<proteinExistence type="predicted"/>
<evidence type="ECO:0000313" key="2">
    <source>
        <dbReference type="Proteomes" id="UP000324800"/>
    </source>
</evidence>
<comment type="caution">
    <text evidence="1">The sequence shown here is derived from an EMBL/GenBank/DDBJ whole genome shotgun (WGS) entry which is preliminary data.</text>
</comment>
<gene>
    <name evidence="1" type="ORF">EZS28_017718</name>
</gene>
<evidence type="ECO:0000313" key="1">
    <source>
        <dbReference type="EMBL" id="KAA6386758.1"/>
    </source>
</evidence>
<dbReference type="AlphaFoldDB" id="A0A5J4VW50"/>
<accession>A0A5J4VW50</accession>
<sequence>MALQKSIRQERLIFLDTIAGQTNPANEYIVVKKVVSIQYVNNCIFQTPLDFLANEATQSQISLTIINFNKESVLLFAYLSAYESEANGVDVQNLNPDSSYTQIPPRPTISICGHRFALKYTNFIRFFINSDESFKIRNLNNQRIWIIDYKNSKLFSNEINQGHIRRIRTTAVIFNDDQYAYLGSTTGDIVAIDLQNYNIKHFGPVKDKDKLQASISQFELFNLGDKETAIVAGRWNGEIVLYLVNDPLNEKIPLLDTLGRTAVLGKITILKIQPNGYGLATKSMNRSMSPKQT</sequence>
<protein>
    <submittedName>
        <fullName evidence="1">Uncharacterized protein</fullName>
    </submittedName>
</protein>
<organism evidence="1 2">
    <name type="scientific">Streblomastix strix</name>
    <dbReference type="NCBI Taxonomy" id="222440"/>
    <lineage>
        <taxon>Eukaryota</taxon>
        <taxon>Metamonada</taxon>
        <taxon>Preaxostyla</taxon>
        <taxon>Oxymonadida</taxon>
        <taxon>Streblomastigidae</taxon>
        <taxon>Streblomastix</taxon>
    </lineage>
</organism>
<dbReference type="EMBL" id="SNRW01004664">
    <property type="protein sequence ID" value="KAA6386758.1"/>
    <property type="molecule type" value="Genomic_DNA"/>
</dbReference>
<name>A0A5J4VW50_9EUKA</name>
<reference evidence="1 2" key="1">
    <citation type="submission" date="2019-03" db="EMBL/GenBank/DDBJ databases">
        <title>Single cell metagenomics reveals metabolic interactions within the superorganism composed of flagellate Streblomastix strix and complex community of Bacteroidetes bacteria on its surface.</title>
        <authorList>
            <person name="Treitli S.C."/>
            <person name="Kolisko M."/>
            <person name="Husnik F."/>
            <person name="Keeling P."/>
            <person name="Hampl V."/>
        </authorList>
    </citation>
    <scope>NUCLEOTIDE SEQUENCE [LARGE SCALE GENOMIC DNA]</scope>
    <source>
        <strain evidence="1">ST1C</strain>
    </source>
</reference>
<dbReference type="Proteomes" id="UP000324800">
    <property type="component" value="Unassembled WGS sequence"/>
</dbReference>